<dbReference type="EMBL" id="HBUF01347204">
    <property type="protein sequence ID" value="CAG6710541.1"/>
    <property type="molecule type" value="Transcribed_RNA"/>
</dbReference>
<dbReference type="EMBL" id="HBUF01347205">
    <property type="protein sequence ID" value="CAG6710542.1"/>
    <property type="molecule type" value="Transcribed_RNA"/>
</dbReference>
<accession>A0A8D9BUW6</accession>
<reference evidence="2" key="1">
    <citation type="submission" date="2021-05" db="EMBL/GenBank/DDBJ databases">
        <authorList>
            <person name="Alioto T."/>
            <person name="Alioto T."/>
            <person name="Gomez Garrido J."/>
        </authorList>
    </citation>
    <scope>NUCLEOTIDE SEQUENCE</scope>
</reference>
<keyword evidence="1" id="KW-1133">Transmembrane helix</keyword>
<dbReference type="EMBL" id="HBUF01678778">
    <property type="protein sequence ID" value="CAG6791966.1"/>
    <property type="molecule type" value="Transcribed_RNA"/>
</dbReference>
<proteinExistence type="predicted"/>
<name>A0A8D9BUW6_9HEMI</name>
<dbReference type="EMBL" id="HBUF01678776">
    <property type="protein sequence ID" value="CAG6791961.1"/>
    <property type="molecule type" value="Transcribed_RNA"/>
</dbReference>
<dbReference type="EMBL" id="HBUF01678777">
    <property type="protein sequence ID" value="CAG6791964.1"/>
    <property type="molecule type" value="Transcribed_RNA"/>
</dbReference>
<dbReference type="EMBL" id="HBUF01347203">
    <property type="protein sequence ID" value="CAG6710540.1"/>
    <property type="molecule type" value="Transcribed_RNA"/>
</dbReference>
<dbReference type="EMBL" id="HBUF01678775">
    <property type="protein sequence ID" value="CAG6791959.1"/>
    <property type="molecule type" value="Transcribed_RNA"/>
</dbReference>
<protein>
    <submittedName>
        <fullName evidence="2">Uncharacterized protein</fullName>
    </submittedName>
</protein>
<evidence type="ECO:0000256" key="1">
    <source>
        <dbReference type="SAM" id="Phobius"/>
    </source>
</evidence>
<feature type="transmembrane region" description="Helical" evidence="1">
    <location>
        <begin position="28"/>
        <end position="47"/>
    </location>
</feature>
<keyword evidence="1" id="KW-0472">Membrane</keyword>
<dbReference type="AlphaFoldDB" id="A0A8D9BUW6"/>
<dbReference type="EMBL" id="HBUF01347202">
    <property type="protein sequence ID" value="CAG6710539.1"/>
    <property type="molecule type" value="Transcribed_RNA"/>
</dbReference>
<organism evidence="2">
    <name type="scientific">Cacopsylla melanoneura</name>
    <dbReference type="NCBI Taxonomy" id="428564"/>
    <lineage>
        <taxon>Eukaryota</taxon>
        <taxon>Metazoa</taxon>
        <taxon>Ecdysozoa</taxon>
        <taxon>Arthropoda</taxon>
        <taxon>Hexapoda</taxon>
        <taxon>Insecta</taxon>
        <taxon>Pterygota</taxon>
        <taxon>Neoptera</taxon>
        <taxon>Paraneoptera</taxon>
        <taxon>Hemiptera</taxon>
        <taxon>Sternorrhyncha</taxon>
        <taxon>Psylloidea</taxon>
        <taxon>Psyllidae</taxon>
        <taxon>Psyllinae</taxon>
        <taxon>Cacopsylla</taxon>
    </lineage>
</organism>
<evidence type="ECO:0000313" key="2">
    <source>
        <dbReference type="EMBL" id="CAG6791959.1"/>
    </source>
</evidence>
<sequence>MFKLPWWVRQWLKQKFSLDAGSAEQKRLILSLAYGATALIFCNYLIIKSGTPGLSKEDESLLTSTEKVLLSMNPVQAKVIKYKLGVGVTSEQNVTKEEILESLEQRKLEAAAAAAAPQSSY</sequence>
<keyword evidence="1" id="KW-0812">Transmembrane</keyword>